<feature type="transmembrane region" description="Helical" evidence="5">
    <location>
        <begin position="61"/>
        <end position="80"/>
    </location>
</feature>
<dbReference type="InterPro" id="IPR036259">
    <property type="entry name" value="MFS_trans_sf"/>
</dbReference>
<keyword evidence="6" id="KW-1185">Reference proteome</keyword>
<dbReference type="STRING" id="131310.A0A0N4ZCZ9"/>
<dbReference type="PROSITE" id="PS00216">
    <property type="entry name" value="SUGAR_TRANSPORT_1"/>
    <property type="match status" value="1"/>
</dbReference>
<feature type="transmembrane region" description="Helical" evidence="5">
    <location>
        <begin position="260"/>
        <end position="281"/>
    </location>
</feature>
<feature type="transmembrane region" description="Helical" evidence="5">
    <location>
        <begin position="29"/>
        <end position="49"/>
    </location>
</feature>
<feature type="transmembrane region" description="Helical" evidence="5">
    <location>
        <begin position="420"/>
        <end position="440"/>
    </location>
</feature>
<dbReference type="GO" id="GO:0022857">
    <property type="term" value="F:transmembrane transporter activity"/>
    <property type="evidence" value="ECO:0007669"/>
    <property type="project" value="InterPro"/>
</dbReference>
<sequence length="474" mass="54599">MSVLHEDNDRTVIIDNLSSIEKFFKFGHYTILLCIIYAGIIFNTSTFFSSQEKVYISQHKGYVLFEFVFGSIGIFIGSVCSDKFGRKKATIASFTTANIIGLSYLILPDFSFLYYIRLVQFLFIGMSFSIVSVFVLEQVSNKDRYWILSVFCWPAAMIVDRIVTIITRKWIIVGTLNFVVFLIVMYLIYKVQESPRWLLSHGYMKEGKECLKQISLMNSHDHLNDADINDAIFDEYRNIYQYNQERRQFSLCSLFFSKKYLPYIFIMASISIINNIIRYGAFTYMLIHEVDGIKMIFAFTGDVLVYFPILGNALVEYKYKNVGRKTIFQGSIIFLIVSYVLTNTGRVLGLFSTIIPYGTMIHVLLFATSSQMLIVIHMIIIELFPTPIRNRAYGMNDLVAGIGTMIGIGVTGLYKEESSILFVPFLIAIVIFTGIFSFVIPETKNQDLRDCLPRERMDHLDVEMLQGDNNYFEL</sequence>
<feature type="transmembrane region" description="Helical" evidence="5">
    <location>
        <begin position="170"/>
        <end position="189"/>
    </location>
</feature>
<dbReference type="AlphaFoldDB" id="A0A0N4ZCZ9"/>
<dbReference type="Proteomes" id="UP000038045">
    <property type="component" value="Unplaced"/>
</dbReference>
<dbReference type="WBParaSite" id="PTRK_0000542400.1">
    <property type="protein sequence ID" value="PTRK_0000542400.1"/>
    <property type="gene ID" value="PTRK_0000542400"/>
</dbReference>
<dbReference type="Pfam" id="PF00083">
    <property type="entry name" value="Sugar_tr"/>
    <property type="match status" value="1"/>
</dbReference>
<proteinExistence type="predicted"/>
<feature type="transmembrane region" description="Helical" evidence="5">
    <location>
        <begin position="354"/>
        <end position="381"/>
    </location>
</feature>
<keyword evidence="3 5" id="KW-1133">Transmembrane helix</keyword>
<comment type="subcellular location">
    <subcellularLocation>
        <location evidence="1">Membrane</location>
        <topology evidence="1">Multi-pass membrane protein</topology>
    </subcellularLocation>
</comment>
<evidence type="ECO:0000256" key="1">
    <source>
        <dbReference type="ARBA" id="ARBA00004141"/>
    </source>
</evidence>
<keyword evidence="2 5" id="KW-0812">Transmembrane</keyword>
<feature type="transmembrane region" description="Helical" evidence="5">
    <location>
        <begin position="393"/>
        <end position="414"/>
    </location>
</feature>
<accession>A0A0N4ZCZ9</accession>
<feature type="transmembrane region" description="Helical" evidence="5">
    <location>
        <begin position="293"/>
        <end position="315"/>
    </location>
</feature>
<dbReference type="InterPro" id="IPR005829">
    <property type="entry name" value="Sugar_transporter_CS"/>
</dbReference>
<feature type="transmembrane region" description="Helical" evidence="5">
    <location>
        <begin position="145"/>
        <end position="164"/>
    </location>
</feature>
<feature type="transmembrane region" description="Helical" evidence="5">
    <location>
        <begin position="89"/>
        <end position="107"/>
    </location>
</feature>
<evidence type="ECO:0000256" key="3">
    <source>
        <dbReference type="ARBA" id="ARBA00022989"/>
    </source>
</evidence>
<feature type="transmembrane region" description="Helical" evidence="5">
    <location>
        <begin position="327"/>
        <end position="348"/>
    </location>
</feature>
<dbReference type="Gene3D" id="1.20.1250.20">
    <property type="entry name" value="MFS general substrate transporter like domains"/>
    <property type="match status" value="1"/>
</dbReference>
<evidence type="ECO:0000313" key="7">
    <source>
        <dbReference type="WBParaSite" id="PTRK_0000542400.1"/>
    </source>
</evidence>
<feature type="transmembrane region" description="Helical" evidence="5">
    <location>
        <begin position="113"/>
        <end position="136"/>
    </location>
</feature>
<reference evidence="7" key="1">
    <citation type="submission" date="2017-02" db="UniProtKB">
        <authorList>
            <consortium name="WormBaseParasite"/>
        </authorList>
    </citation>
    <scope>IDENTIFICATION</scope>
</reference>
<dbReference type="PANTHER" id="PTHR24064">
    <property type="entry name" value="SOLUTE CARRIER FAMILY 22 MEMBER"/>
    <property type="match status" value="1"/>
</dbReference>
<dbReference type="GO" id="GO:0016020">
    <property type="term" value="C:membrane"/>
    <property type="evidence" value="ECO:0007669"/>
    <property type="project" value="UniProtKB-SubCell"/>
</dbReference>
<keyword evidence="4 5" id="KW-0472">Membrane</keyword>
<organism evidence="6 7">
    <name type="scientific">Parastrongyloides trichosuri</name>
    <name type="common">Possum-specific nematode worm</name>
    <dbReference type="NCBI Taxonomy" id="131310"/>
    <lineage>
        <taxon>Eukaryota</taxon>
        <taxon>Metazoa</taxon>
        <taxon>Ecdysozoa</taxon>
        <taxon>Nematoda</taxon>
        <taxon>Chromadorea</taxon>
        <taxon>Rhabditida</taxon>
        <taxon>Tylenchina</taxon>
        <taxon>Panagrolaimomorpha</taxon>
        <taxon>Strongyloidoidea</taxon>
        <taxon>Strongyloididae</taxon>
        <taxon>Parastrongyloides</taxon>
    </lineage>
</organism>
<dbReference type="SUPFAM" id="SSF103473">
    <property type="entry name" value="MFS general substrate transporter"/>
    <property type="match status" value="1"/>
</dbReference>
<evidence type="ECO:0000256" key="5">
    <source>
        <dbReference type="SAM" id="Phobius"/>
    </source>
</evidence>
<dbReference type="InterPro" id="IPR005828">
    <property type="entry name" value="MFS_sugar_transport-like"/>
</dbReference>
<protein>
    <submittedName>
        <fullName evidence="7">MFS domain-containing protein</fullName>
    </submittedName>
</protein>
<evidence type="ECO:0000256" key="2">
    <source>
        <dbReference type="ARBA" id="ARBA00022692"/>
    </source>
</evidence>
<evidence type="ECO:0000256" key="4">
    <source>
        <dbReference type="ARBA" id="ARBA00023136"/>
    </source>
</evidence>
<name>A0A0N4ZCZ9_PARTI</name>
<evidence type="ECO:0000313" key="6">
    <source>
        <dbReference type="Proteomes" id="UP000038045"/>
    </source>
</evidence>